<comment type="caution">
    <text evidence="2">The sequence shown here is derived from an EMBL/GenBank/DDBJ whole genome shotgun (WGS) entry which is preliminary data.</text>
</comment>
<gene>
    <name evidence="2" type="ORF">HMPREF0072_1321</name>
</gene>
<reference evidence="2 3" key="1">
    <citation type="submission" date="2008-10" db="EMBL/GenBank/DDBJ databases">
        <authorList>
            <person name="Qin X."/>
            <person name="Bachman B."/>
            <person name="Battles P."/>
            <person name="Bell A."/>
            <person name="Bess C."/>
            <person name="Bickham C."/>
            <person name="Chaboub L."/>
            <person name="Chen D."/>
            <person name="Coyle M."/>
            <person name="Deiros D.R."/>
            <person name="Dinh H."/>
            <person name="Forbes L."/>
            <person name="Fowler G."/>
            <person name="Francisco L."/>
            <person name="Fu Q."/>
            <person name="Gubbala S."/>
            <person name="Hale W."/>
            <person name="Han Y."/>
            <person name="Hemphill L."/>
            <person name="Highlander S.K."/>
            <person name="Hirani K."/>
            <person name="Hogues M."/>
            <person name="Jackson L."/>
            <person name="Jakkamsetti A."/>
            <person name="Javaid M."/>
            <person name="Jiang H."/>
            <person name="Korchina V."/>
            <person name="Kovar C."/>
            <person name="Lara F."/>
            <person name="Lee S."/>
            <person name="Mata R."/>
            <person name="Mathew T."/>
            <person name="Moen C."/>
            <person name="Morales K."/>
            <person name="Munidasa M."/>
            <person name="Nazareth L."/>
            <person name="Ngo R."/>
            <person name="Nguyen L."/>
            <person name="Okwuonu G."/>
            <person name="Ongeri F."/>
            <person name="Patil S."/>
            <person name="Petrosino J."/>
            <person name="Pham C."/>
            <person name="Pham P."/>
            <person name="Pu L.-L."/>
            <person name="Puazo M."/>
            <person name="Raj R."/>
            <person name="Reid J."/>
            <person name="Rouhana J."/>
            <person name="Saada N."/>
            <person name="Shang Y."/>
            <person name="Simmons D."/>
            <person name="Thornton R."/>
            <person name="Warren J."/>
            <person name="Weissenberger G."/>
            <person name="Zhang J."/>
            <person name="Zhang L."/>
            <person name="Zhou C."/>
            <person name="Zhu D."/>
            <person name="Muzny D."/>
            <person name="Worley K."/>
            <person name="Gibbs R."/>
        </authorList>
    </citation>
    <scope>NUCLEOTIDE SEQUENCE [LARGE SCALE GENOMIC DNA]</scope>
    <source>
        <strain evidence="2 3">ATCC 51172</strain>
    </source>
</reference>
<accession>C2BG51</accession>
<evidence type="ECO:0000313" key="2">
    <source>
        <dbReference type="EMBL" id="EEI86166.1"/>
    </source>
</evidence>
<keyword evidence="3" id="KW-1185">Reference proteome</keyword>
<dbReference type="Proteomes" id="UP000005984">
    <property type="component" value="Unassembled WGS sequence"/>
</dbReference>
<dbReference type="eggNOG" id="ENOG50329XW">
    <property type="taxonomic scope" value="Bacteria"/>
</dbReference>
<sequence length="134" mass="15714">MLINVPLLKIADEYEEEGFQIIGDFHDLFILGEDGGLHYLNIQGMVGTRYKELKFKTQYSDIWGEELFEKANFLGLMDLDAKRFRADKDPRYLEIRKAIENYFKEIEEAAKKEEAEMLEELIGEIEERKGKENG</sequence>
<evidence type="ECO:0000256" key="1">
    <source>
        <dbReference type="SAM" id="Coils"/>
    </source>
</evidence>
<proteinExistence type="predicted"/>
<dbReference type="EMBL" id="ABYO01000214">
    <property type="protein sequence ID" value="EEI86166.1"/>
    <property type="molecule type" value="Genomic_DNA"/>
</dbReference>
<protein>
    <submittedName>
        <fullName evidence="2">Uncharacterized protein</fullName>
    </submittedName>
</protein>
<keyword evidence="1" id="KW-0175">Coiled coil</keyword>
<evidence type="ECO:0000313" key="3">
    <source>
        <dbReference type="Proteomes" id="UP000005984"/>
    </source>
</evidence>
<dbReference type="AlphaFoldDB" id="C2BG51"/>
<name>C2BG51_9FIRM</name>
<dbReference type="STRING" id="525254.HMPREF0072_1321"/>
<feature type="coiled-coil region" evidence="1">
    <location>
        <begin position="92"/>
        <end position="128"/>
    </location>
</feature>
<organism evidence="2 3">
    <name type="scientific">Anaerococcus lactolyticus ATCC 51172</name>
    <dbReference type="NCBI Taxonomy" id="525254"/>
    <lineage>
        <taxon>Bacteria</taxon>
        <taxon>Bacillati</taxon>
        <taxon>Bacillota</taxon>
        <taxon>Tissierellia</taxon>
        <taxon>Tissierellales</taxon>
        <taxon>Peptoniphilaceae</taxon>
        <taxon>Anaerococcus</taxon>
    </lineage>
</organism>
<dbReference type="RefSeq" id="WP_004829142.1">
    <property type="nucleotide sequence ID" value="NZ_GG666049.1"/>
</dbReference>
<dbReference type="HOGENOM" id="CLU_1891815_0_0_9"/>